<evidence type="ECO:0000313" key="3">
    <source>
        <dbReference type="Proteomes" id="UP001233999"/>
    </source>
</evidence>
<protein>
    <submittedName>
        <fullName evidence="2">Uncharacterized protein</fullName>
    </submittedName>
</protein>
<name>A0AAD8A9W9_DIPPU</name>
<sequence>MLICCHGNLTKENDCCDCHGIARPSDQMTDKKTQREEKKREDAHIEEGGPSEIPVLSVDSEENIFKLVSERLAKQTTASNCAIPRSFYSMDVQAVDMANLQQPEMSTVNDVRRYEERIEDSQARQPAKKNDNANQSNDQERK</sequence>
<reference evidence="2" key="1">
    <citation type="journal article" date="2023" name="IScience">
        <title>Live-bearing cockroach genome reveals convergent evolutionary mechanisms linked to viviparity in insects and beyond.</title>
        <authorList>
            <person name="Fouks B."/>
            <person name="Harrison M.C."/>
            <person name="Mikhailova A.A."/>
            <person name="Marchal E."/>
            <person name="English S."/>
            <person name="Carruthers M."/>
            <person name="Jennings E.C."/>
            <person name="Chiamaka E.L."/>
            <person name="Frigard R.A."/>
            <person name="Pippel M."/>
            <person name="Attardo G.M."/>
            <person name="Benoit J.B."/>
            <person name="Bornberg-Bauer E."/>
            <person name="Tobe S.S."/>
        </authorList>
    </citation>
    <scope>NUCLEOTIDE SEQUENCE</scope>
    <source>
        <strain evidence="2">Stay&amp;Tobe</strain>
    </source>
</reference>
<feature type="region of interest" description="Disordered" evidence="1">
    <location>
        <begin position="101"/>
        <end position="142"/>
    </location>
</feature>
<reference evidence="2" key="2">
    <citation type="submission" date="2023-05" db="EMBL/GenBank/DDBJ databases">
        <authorList>
            <person name="Fouks B."/>
        </authorList>
    </citation>
    <scope>NUCLEOTIDE SEQUENCE</scope>
    <source>
        <strain evidence="2">Stay&amp;Tobe</strain>
        <tissue evidence="2">Testes</tissue>
    </source>
</reference>
<organism evidence="2 3">
    <name type="scientific">Diploptera punctata</name>
    <name type="common">Pacific beetle cockroach</name>
    <dbReference type="NCBI Taxonomy" id="6984"/>
    <lineage>
        <taxon>Eukaryota</taxon>
        <taxon>Metazoa</taxon>
        <taxon>Ecdysozoa</taxon>
        <taxon>Arthropoda</taxon>
        <taxon>Hexapoda</taxon>
        <taxon>Insecta</taxon>
        <taxon>Pterygota</taxon>
        <taxon>Neoptera</taxon>
        <taxon>Polyneoptera</taxon>
        <taxon>Dictyoptera</taxon>
        <taxon>Blattodea</taxon>
        <taxon>Blaberoidea</taxon>
        <taxon>Blaberidae</taxon>
        <taxon>Diplopterinae</taxon>
        <taxon>Diploptera</taxon>
    </lineage>
</organism>
<feature type="compositionally biased region" description="Polar residues" evidence="1">
    <location>
        <begin position="132"/>
        <end position="142"/>
    </location>
</feature>
<proteinExistence type="predicted"/>
<feature type="compositionally biased region" description="Basic and acidic residues" evidence="1">
    <location>
        <begin position="28"/>
        <end position="47"/>
    </location>
</feature>
<feature type="region of interest" description="Disordered" evidence="1">
    <location>
        <begin position="26"/>
        <end position="53"/>
    </location>
</feature>
<evidence type="ECO:0000313" key="2">
    <source>
        <dbReference type="EMBL" id="KAJ9595206.1"/>
    </source>
</evidence>
<comment type="caution">
    <text evidence="2">The sequence shown here is derived from an EMBL/GenBank/DDBJ whole genome shotgun (WGS) entry which is preliminary data.</text>
</comment>
<evidence type="ECO:0000256" key="1">
    <source>
        <dbReference type="SAM" id="MobiDB-lite"/>
    </source>
</evidence>
<feature type="compositionally biased region" description="Basic and acidic residues" evidence="1">
    <location>
        <begin position="110"/>
        <end position="122"/>
    </location>
</feature>
<gene>
    <name evidence="2" type="ORF">L9F63_013493</name>
</gene>
<dbReference type="AlphaFoldDB" id="A0AAD8A9W9"/>
<dbReference type="Proteomes" id="UP001233999">
    <property type="component" value="Unassembled WGS sequence"/>
</dbReference>
<dbReference type="EMBL" id="JASPKZ010002684">
    <property type="protein sequence ID" value="KAJ9595206.1"/>
    <property type="molecule type" value="Genomic_DNA"/>
</dbReference>
<accession>A0AAD8A9W9</accession>
<keyword evidence="3" id="KW-1185">Reference proteome</keyword>